<evidence type="ECO:0000313" key="1">
    <source>
        <dbReference type="EMBL" id="KAI9900205.1"/>
    </source>
</evidence>
<reference evidence="1" key="1">
    <citation type="submission" date="2022-10" db="EMBL/GenBank/DDBJ databases">
        <title>Complete Genome of Trichothecium roseum strain YXFP-22015, a Plant Pathogen Isolated from Citrus.</title>
        <authorList>
            <person name="Wang Y."/>
            <person name="Zhu L."/>
        </authorList>
    </citation>
    <scope>NUCLEOTIDE SEQUENCE</scope>
    <source>
        <strain evidence="1">YXFP-22015</strain>
    </source>
</reference>
<sequence>MSLLPRPKVLLFDIGGVCVRSPFQAILDYELDLGIPPGWVNHSISKTAPNGAWHKLERGDISLDAGFFRGFNEDLHDQDRWREFYRREQAKNPRLPREIPPLPIIDGELLFNEMMYAGGQPDPWMFPALEKLRESGDYILAALSNTVIFPKGHELYLENFFDDPVRRVFDIFISSAHVGMRKPDPKIYQFTMQQVDKFARRNALSQRGRRLGWRGGIQPEDVIFLDDIGENLKAARQAGFGTIKVPLGRAYEAVEQLERITGLRLEGNHPKIPVKPNYRTIRAKI</sequence>
<keyword evidence="2" id="KW-1185">Reference proteome</keyword>
<proteinExistence type="predicted"/>
<gene>
    <name evidence="1" type="ORF">N3K66_004467</name>
</gene>
<protein>
    <submittedName>
        <fullName evidence="1">Uncharacterized protein</fullName>
    </submittedName>
</protein>
<dbReference type="Proteomes" id="UP001163324">
    <property type="component" value="Chromosome 4"/>
</dbReference>
<comment type="caution">
    <text evidence="1">The sequence shown here is derived from an EMBL/GenBank/DDBJ whole genome shotgun (WGS) entry which is preliminary data.</text>
</comment>
<name>A0ACC0V1A9_9HYPO</name>
<evidence type="ECO:0000313" key="2">
    <source>
        <dbReference type="Proteomes" id="UP001163324"/>
    </source>
</evidence>
<accession>A0ACC0V1A9</accession>
<organism evidence="1 2">
    <name type="scientific">Trichothecium roseum</name>
    <dbReference type="NCBI Taxonomy" id="47278"/>
    <lineage>
        <taxon>Eukaryota</taxon>
        <taxon>Fungi</taxon>
        <taxon>Dikarya</taxon>
        <taxon>Ascomycota</taxon>
        <taxon>Pezizomycotina</taxon>
        <taxon>Sordariomycetes</taxon>
        <taxon>Hypocreomycetidae</taxon>
        <taxon>Hypocreales</taxon>
        <taxon>Hypocreales incertae sedis</taxon>
        <taxon>Trichothecium</taxon>
    </lineage>
</organism>
<dbReference type="EMBL" id="CM047943">
    <property type="protein sequence ID" value="KAI9900205.1"/>
    <property type="molecule type" value="Genomic_DNA"/>
</dbReference>